<proteinExistence type="predicted"/>
<sequence>MPHRSISPRAAAASRAPARRARVAASRCGLLLLLLLVSATAAAESRSISAVRRSGAVTIDGVLDEPAWEASSVGDGFWQRAPREGNAPTHDTEFRVLYDDAALYLGVHLHDSDPAQIVGLVTRRDQASSSDWLEVSIDSYRDRRTSFVFALNPAGVQRDWIIFDDVSQDFGWDAIWHGAARVTSDGWTAELRIPFSELRFATAEQLVWGIQVRRVVARTNEDTVWSPWPQTNPYAVRHYGTVHGLSDVQPPRRLAFLPYSVASLGFVEGGSDSPLRDDVEPNWQIGLDVKYGLGSNFTLAGTVNPDFGQVEADPSEVNLTASETFLSEQRPFFLEGTEVFQFGLGQSDSATEELFYSRRIGGAPRGDSGVGEYRSVPRNTRIHGAAKISGKTASGWTVGVLEAVTAEEHAEVIDGDTRRREVVEPLTNYAVVRVKRDANEGRTVVGAAATSVHRALGGTGLASEMHDYAYTGGAQLDHRFWDATWSANMRVSGSYVHGSELAITETQRANQRYYQRPDADYLDYDETRRSLTGGAAIWSISKDTGGHIRFGVGGDMRSPGLEINDIGFQQFADNINKWVWLQYHDEEVSSAILDYELNTVLWSDFDWGLGYKGSVADFNGRVTLPSYWRGSGGVQIHALRWLPGQLRGGPSMRGDTVYQSWFELISDERRAVAGTLRGWIDGTPATDSWSVRVAPGVRVLARSNLELSLEPTIWVRAVDDQYVDQLTEPGGTTDYIAARLQQTTLSTVLRLNYAFLPTLTLQVYAEPFLSSGSFSEYKRAADPTARRYRDRYQRFSGDQIDRIRGRYDIDRDGDGAVDYSFDVQDFDFRQLRSSVVLRWQYRPGSTLFAVWSHERFDEAREGQFKLSDELGALAAAAGEHVFLLKLNWLLNV</sequence>
<dbReference type="OrthoDB" id="9786766at2"/>
<dbReference type="AlphaFoldDB" id="D0LUN7"/>
<dbReference type="CDD" id="cd09618">
    <property type="entry name" value="CBM9_like_2"/>
    <property type="match status" value="1"/>
</dbReference>
<dbReference type="STRING" id="502025.Hoch_1373"/>
<dbReference type="EMBL" id="CP001804">
    <property type="protein sequence ID" value="ACY13927.1"/>
    <property type="molecule type" value="Genomic_DNA"/>
</dbReference>
<evidence type="ECO:0000259" key="1">
    <source>
        <dbReference type="Pfam" id="PF19313"/>
    </source>
</evidence>
<reference evidence="2 3" key="1">
    <citation type="journal article" date="2010" name="Stand. Genomic Sci.">
        <title>Complete genome sequence of Haliangium ochraceum type strain (SMP-2).</title>
        <authorList>
            <consortium name="US DOE Joint Genome Institute (JGI-PGF)"/>
            <person name="Ivanova N."/>
            <person name="Daum C."/>
            <person name="Lang E."/>
            <person name="Abt B."/>
            <person name="Kopitz M."/>
            <person name="Saunders E."/>
            <person name="Lapidus A."/>
            <person name="Lucas S."/>
            <person name="Glavina Del Rio T."/>
            <person name="Nolan M."/>
            <person name="Tice H."/>
            <person name="Copeland A."/>
            <person name="Cheng J.F."/>
            <person name="Chen F."/>
            <person name="Bruce D."/>
            <person name="Goodwin L."/>
            <person name="Pitluck S."/>
            <person name="Mavromatis K."/>
            <person name="Pati A."/>
            <person name="Mikhailova N."/>
            <person name="Chen A."/>
            <person name="Palaniappan K."/>
            <person name="Land M."/>
            <person name="Hauser L."/>
            <person name="Chang Y.J."/>
            <person name="Jeffries C.D."/>
            <person name="Detter J.C."/>
            <person name="Brettin T."/>
            <person name="Rohde M."/>
            <person name="Goker M."/>
            <person name="Bristow J."/>
            <person name="Markowitz V."/>
            <person name="Eisen J.A."/>
            <person name="Hugenholtz P."/>
            <person name="Kyrpides N.C."/>
            <person name="Klenk H.P."/>
        </authorList>
    </citation>
    <scope>NUCLEOTIDE SEQUENCE [LARGE SCALE GENOMIC DNA]</scope>
    <source>
        <strain evidence="3">DSM 14365 / CIP 107738 / JCM 11303 / AJ 13395 / SMP-2</strain>
    </source>
</reference>
<evidence type="ECO:0000313" key="3">
    <source>
        <dbReference type="Proteomes" id="UP000001880"/>
    </source>
</evidence>
<dbReference type="Pfam" id="PF19313">
    <property type="entry name" value="DUF5916"/>
    <property type="match status" value="1"/>
</dbReference>
<dbReference type="InterPro" id="IPR045670">
    <property type="entry name" value="DUF5916"/>
</dbReference>
<protein>
    <recommendedName>
        <fullName evidence="1">DUF5916 domain-containing protein</fullName>
    </recommendedName>
</protein>
<evidence type="ECO:0000313" key="2">
    <source>
        <dbReference type="EMBL" id="ACY13927.1"/>
    </source>
</evidence>
<dbReference type="Gene3D" id="2.60.40.1190">
    <property type="match status" value="1"/>
</dbReference>
<dbReference type="RefSeq" id="WP_012826536.1">
    <property type="nucleotide sequence ID" value="NC_013440.1"/>
</dbReference>
<dbReference type="SUPFAM" id="SSF49344">
    <property type="entry name" value="CBD9-like"/>
    <property type="match status" value="1"/>
</dbReference>
<keyword evidence="3" id="KW-1185">Reference proteome</keyword>
<dbReference type="Proteomes" id="UP000001880">
    <property type="component" value="Chromosome"/>
</dbReference>
<organism evidence="2 3">
    <name type="scientific">Haliangium ochraceum (strain DSM 14365 / JCM 11303 / SMP-2)</name>
    <dbReference type="NCBI Taxonomy" id="502025"/>
    <lineage>
        <taxon>Bacteria</taxon>
        <taxon>Pseudomonadati</taxon>
        <taxon>Myxococcota</taxon>
        <taxon>Polyangia</taxon>
        <taxon>Haliangiales</taxon>
        <taxon>Kofleriaceae</taxon>
        <taxon>Haliangium</taxon>
    </lineage>
</organism>
<feature type="domain" description="DUF5916" evidence="1">
    <location>
        <begin position="250"/>
        <end position="890"/>
    </location>
</feature>
<accession>D0LUN7</accession>
<dbReference type="eggNOG" id="COG2091">
    <property type="taxonomic scope" value="Bacteria"/>
</dbReference>
<name>D0LUN7_HALO1</name>
<dbReference type="KEGG" id="hoh:Hoch_1373"/>
<gene>
    <name evidence="2" type="ordered locus">Hoch_1373</name>
</gene>
<dbReference type="HOGENOM" id="CLU_016090_0_0_7"/>